<sequence>MNNTIRTDVDNYKQFSDNALSIYKFMIGFLDKYGILTVDWVGYALGLNKEGRPISQQTTEELSESFRSLGEKLKQPEIRDAFIESIKEMEPVLKEAVFSLLNVALGAGEFVLKDMITFVCSDTPAAPVCGLFKFANNTIEFGEDILNTGRSSLNTINNLKDKSTKLIGNLQDVLQNAENKLSNASQQMQKLPQLPSSPINQYNQTIIPKGNSTTVAQTGGAKILNKQMKERKKIETRVNKSLRQFLNIDKRHKTKKITSRKFHK</sequence>
<feature type="coiled-coil region" evidence="1">
    <location>
        <begin position="160"/>
        <end position="194"/>
    </location>
</feature>
<name>A0A6C0E2J3_9ZZZZ</name>
<dbReference type="AlphaFoldDB" id="A0A6C0E2J3"/>
<reference evidence="2" key="1">
    <citation type="journal article" date="2020" name="Nature">
        <title>Giant virus diversity and host interactions through global metagenomics.</title>
        <authorList>
            <person name="Schulz F."/>
            <person name="Roux S."/>
            <person name="Paez-Espino D."/>
            <person name="Jungbluth S."/>
            <person name="Walsh D.A."/>
            <person name="Denef V.J."/>
            <person name="McMahon K.D."/>
            <person name="Konstantinidis K.T."/>
            <person name="Eloe-Fadrosh E.A."/>
            <person name="Kyrpides N.C."/>
            <person name="Woyke T."/>
        </authorList>
    </citation>
    <scope>NUCLEOTIDE SEQUENCE</scope>
    <source>
        <strain evidence="2">GVMAG-M-3300023179-114</strain>
    </source>
</reference>
<evidence type="ECO:0000256" key="1">
    <source>
        <dbReference type="SAM" id="Coils"/>
    </source>
</evidence>
<dbReference type="EMBL" id="MN739720">
    <property type="protein sequence ID" value="QHT22743.1"/>
    <property type="molecule type" value="Genomic_DNA"/>
</dbReference>
<protein>
    <submittedName>
        <fullName evidence="2">Uncharacterized protein</fullName>
    </submittedName>
</protein>
<organism evidence="2">
    <name type="scientific">viral metagenome</name>
    <dbReference type="NCBI Taxonomy" id="1070528"/>
    <lineage>
        <taxon>unclassified sequences</taxon>
        <taxon>metagenomes</taxon>
        <taxon>organismal metagenomes</taxon>
    </lineage>
</organism>
<proteinExistence type="predicted"/>
<accession>A0A6C0E2J3</accession>
<evidence type="ECO:0000313" key="2">
    <source>
        <dbReference type="EMBL" id="QHT22743.1"/>
    </source>
</evidence>
<keyword evidence="1" id="KW-0175">Coiled coil</keyword>